<reference evidence="3 4" key="1">
    <citation type="submission" date="2020-07" db="EMBL/GenBank/DDBJ databases">
        <authorList>
            <person name="Feng H."/>
        </authorList>
    </citation>
    <scope>NUCLEOTIDE SEQUENCE [LARGE SCALE GENOMIC DNA]</scope>
    <source>
        <strain evidence="4">s-10</strain>
    </source>
</reference>
<dbReference type="EMBL" id="JACEIQ010000011">
    <property type="protein sequence ID" value="MBA4494945.1"/>
    <property type="molecule type" value="Genomic_DNA"/>
</dbReference>
<dbReference type="PANTHER" id="PTHR38462">
    <property type="entry name" value="EXONUCLEASE-LIKE PROTEIN"/>
    <property type="match status" value="1"/>
</dbReference>
<dbReference type="RefSeq" id="WP_181752187.1">
    <property type="nucleotide sequence ID" value="NZ_JACEIQ010000011.1"/>
</dbReference>
<dbReference type="SUPFAM" id="SSF53098">
    <property type="entry name" value="Ribonuclease H-like"/>
    <property type="match status" value="1"/>
</dbReference>
<feature type="region of interest" description="Disordered" evidence="1">
    <location>
        <begin position="397"/>
        <end position="418"/>
    </location>
</feature>
<dbReference type="Gene3D" id="3.30.420.10">
    <property type="entry name" value="Ribonuclease H-like superfamily/Ribonuclease H"/>
    <property type="match status" value="1"/>
</dbReference>
<comment type="caution">
    <text evidence="3">The sequence shown here is derived from an EMBL/GenBank/DDBJ whole genome shotgun (WGS) entry which is preliminary data.</text>
</comment>
<protein>
    <submittedName>
        <fullName evidence="3">Ribonuclease H-like domain-containing protein</fullName>
    </submittedName>
</protein>
<dbReference type="Pfam" id="PF13482">
    <property type="entry name" value="RNase_H_2"/>
    <property type="match status" value="1"/>
</dbReference>
<dbReference type="InterPro" id="IPR012337">
    <property type="entry name" value="RNaseH-like_sf"/>
</dbReference>
<dbReference type="SUPFAM" id="SSF48452">
    <property type="entry name" value="TPR-like"/>
    <property type="match status" value="1"/>
</dbReference>
<dbReference type="PANTHER" id="PTHR38462:SF1">
    <property type="entry name" value="YPRB RIBONUCLEASE H-LIKE DOMAIN-CONTAINING PROTEIN"/>
    <property type="match status" value="1"/>
</dbReference>
<evidence type="ECO:0000259" key="2">
    <source>
        <dbReference type="Pfam" id="PF13482"/>
    </source>
</evidence>
<dbReference type="InterPro" id="IPR011990">
    <property type="entry name" value="TPR-like_helical_dom_sf"/>
</dbReference>
<keyword evidence="4" id="KW-1185">Reference proteome</keyword>
<feature type="region of interest" description="Disordered" evidence="1">
    <location>
        <begin position="1"/>
        <end position="30"/>
    </location>
</feature>
<accession>A0A7W2A8T5</accession>
<proteinExistence type="predicted"/>
<name>A0A7W2A8T5_9BACL</name>
<dbReference type="Proteomes" id="UP000535491">
    <property type="component" value="Unassembled WGS sequence"/>
</dbReference>
<gene>
    <name evidence="3" type="ORF">H1191_11570</name>
</gene>
<evidence type="ECO:0000313" key="4">
    <source>
        <dbReference type="Proteomes" id="UP000535491"/>
    </source>
</evidence>
<feature type="domain" description="YprB ribonuclease H-like" evidence="2">
    <location>
        <begin position="90"/>
        <end position="258"/>
    </location>
</feature>
<dbReference type="InterPro" id="IPR038720">
    <property type="entry name" value="YprB_RNase_H-like_dom"/>
</dbReference>
<dbReference type="GO" id="GO:0003676">
    <property type="term" value="F:nucleic acid binding"/>
    <property type="evidence" value="ECO:0007669"/>
    <property type="project" value="InterPro"/>
</dbReference>
<dbReference type="Gene3D" id="1.25.40.10">
    <property type="entry name" value="Tetratricopeptide repeat domain"/>
    <property type="match status" value="1"/>
</dbReference>
<dbReference type="AlphaFoldDB" id="A0A7W2A8T5"/>
<organism evidence="3 4">
    <name type="scientific">Paenactinomyces guangxiensis</name>
    <dbReference type="NCBI Taxonomy" id="1490290"/>
    <lineage>
        <taxon>Bacteria</taxon>
        <taxon>Bacillati</taxon>
        <taxon>Bacillota</taxon>
        <taxon>Bacilli</taxon>
        <taxon>Bacillales</taxon>
        <taxon>Thermoactinomycetaceae</taxon>
        <taxon>Paenactinomyces</taxon>
    </lineage>
</organism>
<evidence type="ECO:0000313" key="3">
    <source>
        <dbReference type="EMBL" id="MBA4494945.1"/>
    </source>
</evidence>
<evidence type="ECO:0000256" key="1">
    <source>
        <dbReference type="SAM" id="MobiDB-lite"/>
    </source>
</evidence>
<sequence length="418" mass="49164">MRSLRDRLRDIHHKKITPPPTKTSPEQDTTQWQGFSWQENEWGKYLAKRTQYSLELGEGLYQLHELYREDLGLLEMITHKKERINIEDLLFFDTETTGLGTGTGVAIFLFGLGYFQEDSFVLEQLFLPDISSEPSLLHDFASRINQFKGIISYNGKAFDWNLVASRFSLHRLPLPGHLSQGDLLYPARRLWKKCLPSCRLQEVESSCLHIRRKEDVPGYLAPQLYFEFLRSRQFSLLEGVFQHNRLDILSLVYLLIHLLKALNGTTAQVNADEKIAIGKWLMEWGQHERATQRLEGVLEDQALSRSLRGEVYQTLAGWWKREKNWPKAIRCWEQWLQEAGWDITPYVELAKYYEHQEHNVDQAIHYTRQAIDLLLQKKMLRRSSLIQKQMGELKHRENRLLEKQSKKGSPLDLDFRDI</sequence>
<dbReference type="InterPro" id="IPR036397">
    <property type="entry name" value="RNaseH_sf"/>
</dbReference>